<protein>
    <submittedName>
        <fullName evidence="4">Cyclin-dependent protein kinase inhibitor SMR2</fullName>
    </submittedName>
</protein>
<dbReference type="EMBL" id="JBEAFC010000009">
    <property type="protein sequence ID" value="KAL1542349.1"/>
    <property type="molecule type" value="Genomic_DNA"/>
</dbReference>
<dbReference type="InterPro" id="IPR040389">
    <property type="entry name" value="SMR"/>
</dbReference>
<dbReference type="Proteomes" id="UP001567538">
    <property type="component" value="Unassembled WGS sequence"/>
</dbReference>
<evidence type="ECO:0000313" key="5">
    <source>
        <dbReference type="Proteomes" id="UP001567538"/>
    </source>
</evidence>
<keyword evidence="5" id="KW-1185">Reference proteome</keyword>
<dbReference type="AlphaFoldDB" id="A0ABD1GGL9"/>
<name>A0ABD1GGL9_SALDI</name>
<sequence length="108" mass="11686">MSAADLEIRVVPIMKAAPPSSQDSDRAVTSSDGGGGGECWTPKSAEHKIPAAISCPPAPRKPRRGSLLACKRRLYELDFYEAVAEEKIDAFFRRAEGRGAAVKRRCVV</sequence>
<evidence type="ECO:0000256" key="2">
    <source>
        <dbReference type="ARBA" id="ARBA00023306"/>
    </source>
</evidence>
<comment type="caution">
    <text evidence="4">The sequence shown here is derived from an EMBL/GenBank/DDBJ whole genome shotgun (WGS) entry which is preliminary data.</text>
</comment>
<evidence type="ECO:0000313" key="4">
    <source>
        <dbReference type="EMBL" id="KAL1542349.1"/>
    </source>
</evidence>
<dbReference type="GO" id="GO:0004860">
    <property type="term" value="F:protein kinase inhibitor activity"/>
    <property type="evidence" value="ECO:0007669"/>
    <property type="project" value="UniProtKB-KW"/>
</dbReference>
<feature type="compositionally biased region" description="Polar residues" evidence="3">
    <location>
        <begin position="19"/>
        <end position="31"/>
    </location>
</feature>
<reference evidence="4 5" key="1">
    <citation type="submission" date="2024-06" db="EMBL/GenBank/DDBJ databases">
        <title>A chromosome level genome sequence of Diviner's sage (Salvia divinorum).</title>
        <authorList>
            <person name="Ford S.A."/>
            <person name="Ro D.-K."/>
            <person name="Ness R.W."/>
            <person name="Phillips M.A."/>
        </authorList>
    </citation>
    <scope>NUCLEOTIDE SEQUENCE [LARGE SCALE GENOMIC DNA]</scope>
    <source>
        <strain evidence="4">SAF-2024a</strain>
        <tissue evidence="4">Leaf</tissue>
    </source>
</reference>
<evidence type="ECO:0000256" key="3">
    <source>
        <dbReference type="SAM" id="MobiDB-lite"/>
    </source>
</evidence>
<keyword evidence="2" id="KW-0131">Cell cycle</keyword>
<proteinExistence type="predicted"/>
<gene>
    <name evidence="4" type="ORF">AAHA92_26456</name>
</gene>
<keyword evidence="1 4" id="KW-0649">Protein kinase inhibitor</keyword>
<dbReference type="PANTHER" id="PTHR33142">
    <property type="entry name" value="CYCLIN-DEPENDENT PROTEIN KINASE INHIBITOR SMR13"/>
    <property type="match status" value="1"/>
</dbReference>
<feature type="region of interest" description="Disordered" evidence="3">
    <location>
        <begin position="14"/>
        <end position="43"/>
    </location>
</feature>
<evidence type="ECO:0000256" key="1">
    <source>
        <dbReference type="ARBA" id="ARBA00023013"/>
    </source>
</evidence>
<dbReference type="PANTHER" id="PTHR33142:SF89">
    <property type="entry name" value="CYCLIN-DEPENDENT PROTEIN KINASE INHIBITOR SMR2"/>
    <property type="match status" value="1"/>
</dbReference>
<organism evidence="4 5">
    <name type="scientific">Salvia divinorum</name>
    <name type="common">Maria pastora</name>
    <name type="synonym">Diviner's sage</name>
    <dbReference type="NCBI Taxonomy" id="28513"/>
    <lineage>
        <taxon>Eukaryota</taxon>
        <taxon>Viridiplantae</taxon>
        <taxon>Streptophyta</taxon>
        <taxon>Embryophyta</taxon>
        <taxon>Tracheophyta</taxon>
        <taxon>Spermatophyta</taxon>
        <taxon>Magnoliopsida</taxon>
        <taxon>eudicotyledons</taxon>
        <taxon>Gunneridae</taxon>
        <taxon>Pentapetalae</taxon>
        <taxon>asterids</taxon>
        <taxon>lamiids</taxon>
        <taxon>Lamiales</taxon>
        <taxon>Lamiaceae</taxon>
        <taxon>Nepetoideae</taxon>
        <taxon>Mentheae</taxon>
        <taxon>Salviinae</taxon>
        <taxon>Salvia</taxon>
        <taxon>Salvia subgen. Calosphace</taxon>
    </lineage>
</organism>
<accession>A0ABD1GGL9</accession>